<dbReference type="InterPro" id="IPR035909">
    <property type="entry name" value="CheB_C"/>
</dbReference>
<dbReference type="InterPro" id="IPR029063">
    <property type="entry name" value="SAM-dependent_MTases_sf"/>
</dbReference>
<feature type="coiled-coil region" evidence="7">
    <location>
        <begin position="660"/>
        <end position="722"/>
    </location>
</feature>
<dbReference type="Pfam" id="PF13596">
    <property type="entry name" value="PAS_10"/>
    <property type="match status" value="1"/>
</dbReference>
<evidence type="ECO:0000256" key="5">
    <source>
        <dbReference type="ARBA" id="ARBA00022691"/>
    </source>
</evidence>
<feature type="domain" description="CheR-type methyltransferase" evidence="9">
    <location>
        <begin position="211"/>
        <end position="507"/>
    </location>
</feature>
<evidence type="ECO:0000256" key="1">
    <source>
        <dbReference type="ARBA" id="ARBA00001541"/>
    </source>
</evidence>
<dbReference type="PROSITE" id="PS50123">
    <property type="entry name" value="CHER"/>
    <property type="match status" value="1"/>
</dbReference>
<dbReference type="Gene3D" id="3.40.50.180">
    <property type="entry name" value="Methylesterase CheB, C-terminal domain"/>
    <property type="match status" value="1"/>
</dbReference>
<dbReference type="SUPFAM" id="SSF53335">
    <property type="entry name" value="S-adenosyl-L-methionine-dependent methyltransferases"/>
    <property type="match status" value="1"/>
</dbReference>
<dbReference type="InterPro" id="IPR000673">
    <property type="entry name" value="Sig_transdc_resp-reg_Me-estase"/>
</dbReference>
<evidence type="ECO:0000256" key="4">
    <source>
        <dbReference type="ARBA" id="ARBA00022679"/>
    </source>
</evidence>
<dbReference type="InterPro" id="IPR036804">
    <property type="entry name" value="CheR_N_sf"/>
</dbReference>
<dbReference type="PROSITE" id="PS50122">
    <property type="entry name" value="CHEB"/>
    <property type="match status" value="1"/>
</dbReference>
<evidence type="ECO:0000259" key="8">
    <source>
        <dbReference type="PROSITE" id="PS50122"/>
    </source>
</evidence>
<evidence type="ECO:0000256" key="2">
    <source>
        <dbReference type="ARBA" id="ARBA00012534"/>
    </source>
</evidence>
<dbReference type="SUPFAM" id="SSF47757">
    <property type="entry name" value="Chemotaxis receptor methyltransferase CheR, N-terminal domain"/>
    <property type="match status" value="1"/>
</dbReference>
<evidence type="ECO:0000256" key="7">
    <source>
        <dbReference type="SAM" id="Coils"/>
    </source>
</evidence>
<keyword evidence="3 10" id="KW-0489">Methyltransferase</keyword>
<evidence type="ECO:0000313" key="10">
    <source>
        <dbReference type="EMBL" id="MBP2022414.1"/>
    </source>
</evidence>
<name>A0ABS4K713_9CLOT</name>
<evidence type="ECO:0000259" key="9">
    <source>
        <dbReference type="PROSITE" id="PS50123"/>
    </source>
</evidence>
<dbReference type="PANTHER" id="PTHR24422:SF27">
    <property type="entry name" value="PROTEIN-GLUTAMATE O-METHYLTRANSFERASE"/>
    <property type="match status" value="1"/>
</dbReference>
<feature type="active site" evidence="6">
    <location>
        <position position="56"/>
    </location>
</feature>
<dbReference type="GO" id="GO:0032259">
    <property type="term" value="P:methylation"/>
    <property type="evidence" value="ECO:0007669"/>
    <property type="project" value="UniProtKB-KW"/>
</dbReference>
<dbReference type="RefSeq" id="WP_209649574.1">
    <property type="nucleotide sequence ID" value="NZ_JAGGLL010000016.1"/>
</dbReference>
<dbReference type="EMBL" id="JAGGLL010000016">
    <property type="protein sequence ID" value="MBP2022414.1"/>
    <property type="molecule type" value="Genomic_DNA"/>
</dbReference>
<dbReference type="Proteomes" id="UP001519308">
    <property type="component" value="Unassembled WGS sequence"/>
</dbReference>
<dbReference type="CDD" id="cd16434">
    <property type="entry name" value="CheB-CheR_fusion"/>
    <property type="match status" value="1"/>
</dbReference>
<dbReference type="Pfam" id="PF03705">
    <property type="entry name" value="CheR_N"/>
    <property type="match status" value="1"/>
</dbReference>
<dbReference type="InterPro" id="IPR050903">
    <property type="entry name" value="Bact_Chemotaxis_MeTrfase"/>
</dbReference>
<keyword evidence="5" id="KW-0949">S-adenosyl-L-methionine</keyword>
<keyword evidence="11" id="KW-1185">Reference proteome</keyword>
<dbReference type="Gene3D" id="3.40.50.150">
    <property type="entry name" value="Vaccinia Virus protein VP39"/>
    <property type="match status" value="1"/>
</dbReference>
<comment type="caution">
    <text evidence="10">The sequence shown here is derived from an EMBL/GenBank/DDBJ whole genome shotgun (WGS) entry which is preliminary data.</text>
</comment>
<protein>
    <recommendedName>
        <fullName evidence="2">protein-glutamate O-methyltransferase</fullName>
        <ecNumber evidence="2">2.1.1.80</ecNumber>
    </recommendedName>
</protein>
<organism evidence="10 11">
    <name type="scientific">Clostridium punense</name>
    <dbReference type="NCBI Taxonomy" id="1054297"/>
    <lineage>
        <taxon>Bacteria</taxon>
        <taxon>Bacillati</taxon>
        <taxon>Bacillota</taxon>
        <taxon>Clostridia</taxon>
        <taxon>Eubacteriales</taxon>
        <taxon>Clostridiaceae</taxon>
        <taxon>Clostridium</taxon>
    </lineage>
</organism>
<dbReference type="GO" id="GO:0008983">
    <property type="term" value="F:protein-glutamate O-methyltransferase activity"/>
    <property type="evidence" value="ECO:0007669"/>
    <property type="project" value="UniProtKB-EC"/>
</dbReference>
<reference evidence="10 11" key="1">
    <citation type="submission" date="2021-03" db="EMBL/GenBank/DDBJ databases">
        <title>Genomic Encyclopedia of Type Strains, Phase IV (KMG-IV): sequencing the most valuable type-strain genomes for metagenomic binning, comparative biology and taxonomic classification.</title>
        <authorList>
            <person name="Goeker M."/>
        </authorList>
    </citation>
    <scope>NUCLEOTIDE SEQUENCE [LARGE SCALE GENOMIC DNA]</scope>
    <source>
        <strain evidence="10 11">DSM 28650</strain>
    </source>
</reference>
<dbReference type="PRINTS" id="PR00996">
    <property type="entry name" value="CHERMTFRASE"/>
</dbReference>
<dbReference type="InterPro" id="IPR000780">
    <property type="entry name" value="CheR_MeTrfase"/>
</dbReference>
<dbReference type="SUPFAM" id="SSF52738">
    <property type="entry name" value="Methylesterase CheB, C-terminal domain"/>
    <property type="match status" value="1"/>
</dbReference>
<keyword evidence="6 10" id="KW-0378">Hydrolase</keyword>
<dbReference type="InterPro" id="IPR022641">
    <property type="entry name" value="CheR_N"/>
</dbReference>
<feature type="active site" evidence="6">
    <location>
        <position position="29"/>
    </location>
</feature>
<feature type="active site" evidence="6">
    <location>
        <position position="148"/>
    </location>
</feature>
<feature type="domain" description="CheB-type methylesterase" evidence="8">
    <location>
        <begin position="17"/>
        <end position="206"/>
    </location>
</feature>
<dbReference type="EC" id="2.1.1.80" evidence="2"/>
<keyword evidence="7" id="KW-0175">Coiled coil</keyword>
<gene>
    <name evidence="10" type="ORF">J2Z44_002235</name>
</gene>
<dbReference type="PANTHER" id="PTHR24422">
    <property type="entry name" value="CHEMOTAXIS PROTEIN METHYLTRANSFERASE"/>
    <property type="match status" value="1"/>
</dbReference>
<sequence length="882" mass="100505">MDNLFHNMVIKDITKNIEENLTIVGIGASAGGLDAITEFFDNTPADTNLAYVIIQHLSPDHKSLMKELLSRHTKMNVTVAENEMRVIPNNIYLIPPAKSMIIKNNKLYLSERVTTAGTSLPINTFFTSLAEDKKEKAIGVILSGSGYDGSGGIKVIKSNGGLVLVQDEKTAQFISMPNAALATGCVDHVLSPSKMPSKILEVLKGVIEEDFISNTLINNEEVFNKILSYIKEYTHTDFFHYKKGTVLRRIEKRMSLYGIESLEEYLKYININVDEIKSLYKEFFIGVTHFFRDKEAFEIIEKEIVPSLFEKKNPGATIRVWVAGCSTGEEAYSMAILLKEYMNRVDKDYNIKIFASDIDDAALAKASNGLYDSNIEEHVSCERLKNFFIKKEDKYQINKSIRDMVIFAKHNLINDPPFSKVDLVTCRNLLIYLQPETQQNILGFFHFALNENGYLFLGSSESIGNMGKHFIPYNNKWKIFKYGGIGKLNRINSFSISNIGGYVSERNSSFLNYGSSKASNYIEKSVDKIIKQLQEEYVPKGVIIDENYELVHVFGDVNRYIKIPSNKLSLNLLKMIRPDLSIAVSTSVHTVINEGKELRYKNIRIKDPDGYLEICLTVKPYVDEATSKRYVILLFEEEGIDNCLDEGEDFQVHAKVYQRISDLENELKHSNEHVQAIIEELESSNEELQSTNEELLSSNEELQSTNEELQSVNEELYTLNSEYQFKINELTEAHDDINNLLNITNVSTIFLDRNLCIRRFTSCVKKEINIIDSDIGRPISHISMNLKYENIIDDIHSVVSNLIPKNKIVPGFSNDWYQVCIYPYLASESRIKGIVINIENMTAVVTRDNQIKKLSEEKEKMEAKYLEEIRSLKNQLAEIGSD</sequence>
<evidence type="ECO:0000313" key="11">
    <source>
        <dbReference type="Proteomes" id="UP001519308"/>
    </source>
</evidence>
<evidence type="ECO:0000256" key="6">
    <source>
        <dbReference type="PROSITE-ProRule" id="PRU00050"/>
    </source>
</evidence>
<dbReference type="GO" id="GO:0008984">
    <property type="term" value="F:protein-glutamate methylesterase activity"/>
    <property type="evidence" value="ECO:0007669"/>
    <property type="project" value="UniProtKB-EC"/>
</dbReference>
<dbReference type="SMART" id="SM00138">
    <property type="entry name" value="MeTrc"/>
    <property type="match status" value="1"/>
</dbReference>
<dbReference type="Pfam" id="PF01739">
    <property type="entry name" value="CheR"/>
    <property type="match status" value="1"/>
</dbReference>
<dbReference type="CDD" id="cd02440">
    <property type="entry name" value="AdoMet_MTases"/>
    <property type="match status" value="1"/>
</dbReference>
<dbReference type="Gene3D" id="1.10.155.10">
    <property type="entry name" value="Chemotaxis receptor methyltransferase CheR, N-terminal domain"/>
    <property type="match status" value="1"/>
</dbReference>
<proteinExistence type="predicted"/>
<evidence type="ECO:0000256" key="3">
    <source>
        <dbReference type="ARBA" id="ARBA00022603"/>
    </source>
</evidence>
<keyword evidence="4 10" id="KW-0808">Transferase</keyword>
<feature type="coiled-coil region" evidence="7">
    <location>
        <begin position="844"/>
        <end position="875"/>
    </location>
</feature>
<dbReference type="InterPro" id="IPR022642">
    <property type="entry name" value="CheR_C"/>
</dbReference>
<accession>A0ABS4K713</accession>
<comment type="catalytic activity">
    <reaction evidence="1">
        <text>L-glutamyl-[protein] + S-adenosyl-L-methionine = [protein]-L-glutamate 5-O-methyl ester + S-adenosyl-L-homocysteine</text>
        <dbReference type="Rhea" id="RHEA:24452"/>
        <dbReference type="Rhea" id="RHEA-COMP:10208"/>
        <dbReference type="Rhea" id="RHEA-COMP:10311"/>
        <dbReference type="ChEBI" id="CHEBI:29973"/>
        <dbReference type="ChEBI" id="CHEBI:57856"/>
        <dbReference type="ChEBI" id="CHEBI:59789"/>
        <dbReference type="ChEBI" id="CHEBI:82795"/>
        <dbReference type="EC" id="2.1.1.80"/>
    </reaction>
</comment>
<keyword evidence="6" id="KW-0145">Chemotaxis</keyword>
<dbReference type="Pfam" id="PF01339">
    <property type="entry name" value="CheB_methylest"/>
    <property type="match status" value="1"/>
</dbReference>